<dbReference type="AlphaFoldDB" id="A0ABD1DFA7"/>
<dbReference type="Proteomes" id="UP001562425">
    <property type="component" value="Unassembled WGS sequence"/>
</dbReference>
<dbReference type="CDD" id="cd00590">
    <property type="entry name" value="RRM_SF"/>
    <property type="match status" value="1"/>
</dbReference>
<dbReference type="PANTHER" id="PTHR13318">
    <property type="entry name" value="PARTNER OF PAIRED, ISOFORM B-RELATED"/>
    <property type="match status" value="1"/>
</dbReference>
<feature type="domain" description="RRM" evidence="4">
    <location>
        <begin position="455"/>
        <end position="546"/>
    </location>
</feature>
<evidence type="ECO:0000256" key="3">
    <source>
        <dbReference type="SAM" id="MobiDB-lite"/>
    </source>
</evidence>
<feature type="compositionally biased region" description="Low complexity" evidence="3">
    <location>
        <begin position="11"/>
        <end position="29"/>
    </location>
</feature>
<feature type="compositionally biased region" description="Low complexity" evidence="3">
    <location>
        <begin position="506"/>
        <end position="516"/>
    </location>
</feature>
<dbReference type="Gene3D" id="3.80.10.10">
    <property type="entry name" value="Ribonuclease Inhibitor"/>
    <property type="match status" value="2"/>
</dbReference>
<reference evidence="5 6" key="1">
    <citation type="submission" date="2024-05" db="EMBL/GenBank/DDBJ databases">
        <title>Culex pipiens pipiens assembly and annotation.</title>
        <authorList>
            <person name="Alout H."/>
            <person name="Durand T."/>
        </authorList>
    </citation>
    <scope>NUCLEOTIDE SEQUENCE [LARGE SCALE GENOMIC DNA]</scope>
    <source>
        <strain evidence="5">HA-2024</strain>
        <tissue evidence="5">Whole body</tissue>
    </source>
</reference>
<dbReference type="Pfam" id="PF00646">
    <property type="entry name" value="F-box"/>
    <property type="match status" value="1"/>
</dbReference>
<dbReference type="InterPro" id="IPR035979">
    <property type="entry name" value="RBD_domain_sf"/>
</dbReference>
<dbReference type="SUPFAM" id="SSF52047">
    <property type="entry name" value="RNI-like"/>
    <property type="match status" value="1"/>
</dbReference>
<feature type="compositionally biased region" description="Basic residues" evidence="3">
    <location>
        <begin position="344"/>
        <end position="358"/>
    </location>
</feature>
<feature type="compositionally biased region" description="Basic and acidic residues" evidence="3">
    <location>
        <begin position="431"/>
        <end position="442"/>
    </location>
</feature>
<dbReference type="Pfam" id="PF13516">
    <property type="entry name" value="LRR_6"/>
    <property type="match status" value="1"/>
</dbReference>
<dbReference type="InterPro" id="IPR012677">
    <property type="entry name" value="Nucleotide-bd_a/b_plait_sf"/>
</dbReference>
<evidence type="ECO:0000256" key="2">
    <source>
        <dbReference type="PROSITE-ProRule" id="PRU00176"/>
    </source>
</evidence>
<evidence type="ECO:0000313" key="5">
    <source>
        <dbReference type="EMBL" id="KAL1398119.1"/>
    </source>
</evidence>
<dbReference type="InterPro" id="IPR036047">
    <property type="entry name" value="F-box-like_dom_sf"/>
</dbReference>
<feature type="region of interest" description="Disordered" evidence="3">
    <location>
        <begin position="566"/>
        <end position="611"/>
    </location>
</feature>
<feature type="region of interest" description="Disordered" evidence="3">
    <location>
        <begin position="413"/>
        <end position="442"/>
    </location>
</feature>
<evidence type="ECO:0000259" key="4">
    <source>
        <dbReference type="PROSITE" id="PS50102"/>
    </source>
</evidence>
<dbReference type="InterPro" id="IPR001611">
    <property type="entry name" value="Leu-rich_rpt"/>
</dbReference>
<dbReference type="InterPro" id="IPR032675">
    <property type="entry name" value="LRR_dom_sf"/>
</dbReference>
<dbReference type="SUPFAM" id="SSF54928">
    <property type="entry name" value="RNA-binding domain, RBD"/>
    <property type="match status" value="1"/>
</dbReference>
<feature type="region of interest" description="Disordered" evidence="3">
    <location>
        <begin position="322"/>
        <end position="377"/>
    </location>
</feature>
<feature type="region of interest" description="Disordered" evidence="3">
    <location>
        <begin position="494"/>
        <end position="516"/>
    </location>
</feature>
<gene>
    <name evidence="5" type="ORF">pipiens_001208</name>
</gene>
<feature type="region of interest" description="Disordered" evidence="3">
    <location>
        <begin position="1"/>
        <end position="41"/>
    </location>
</feature>
<dbReference type="InterPro" id="IPR000504">
    <property type="entry name" value="RRM_dom"/>
</dbReference>
<dbReference type="GO" id="GO:0003723">
    <property type="term" value="F:RNA binding"/>
    <property type="evidence" value="ECO:0007669"/>
    <property type="project" value="UniProtKB-UniRule"/>
</dbReference>
<sequence length="1116" mass="124053">MAAKDDKKAPAKPTATPAPTPSTAAAASKPQEKDPKPAVTTEPEGFSLVIIVKSVELLDNDKGGRISIAMQLGKDHKVIVEGTVAELNERRSGNSVSIPLKSPAEFKKFLASNELKIAIRDGKAKELAKAAISLEKLGMFEPPNFVATIVPYTVSLDQDKYVVGTIKLILKTDRVRSVICLTAEERRSVELREDKMRQLLICGKCDALKSPSEVSYQYELIDGILVERELPRKDPDLDAIKRKIEPIEWEALLYPLGKEQPASPLKEPEPHRFCKVCGGESITGKTCDSVIPRHSSMVPEPNFAAGAKYEDLKPQQPTEAFQIPPTKCQHDPNIPCPQSVVSRRNGRGRGGRGRRRGGARAGADQAAGPPPPAPPAFVIPPEFNAYSEEDDSDSDDDEINIFRQMALIGALSRMQGRSSGGRHAETGGGRSDSRATERRDGRQKIVFTEDQIEVNTIYASFKTDKPVTEESVRKLFAQFGPIKQVRLHTAVNNNAYDGEDDHRGMQTRGRPQRYQRQQPNRYAFVSFEKCEDAAICLQQKFKLRNQCYIAKADSWHQEAYIKKQAEEESGSSAAPPAEPCCSSAPTATNTTSTVTSDGGQPADHNSSNASETPEGFTILQLNDDCLMTIFSEVDLLDLLALKKTCTRFEGVCCDLLKRHKKLDLDNVCPKKTYLTMLDAKNILMELGPFAEHLIITRDTFAKPGVRILYLIPKHCSNLKELDIHDFTLKPNALKALEGVFKTLESLRLVNCGIADSIERSLGQAKNLQRLDLSQNSEITGKCLKAVRNLKYLNLESCQNIQGKPFSTFSERNKTLEFLNINCCSRLTTEAVKSLVTNQLELQHLICNNLYDNVEPATMAMIAKLPKLTKVQFKINNFASIDHILQAFAESNQLEHLDLSDGIFTSVDYNLLCSLTALRELKLNYKLDFSDEHLAKLCTKGNFVELHIAGCTNVSDKQLIEFIRKNPALKELDVSYCQITEGLVFSAIDILKEQAAAHGGGGVTRPARTLRMVVGQTSICPVINDNALVKSSRHLLELSFFATEGFYSEMDEYDDVMGDDSGDDEDFMGYDYEDDDSDLWGLDYDSDLGNFVDMCQFFYDSDSSDKYYMGYGDYNFM</sequence>
<feature type="compositionally biased region" description="Low complexity" evidence="3">
    <location>
        <begin position="570"/>
        <end position="596"/>
    </location>
</feature>
<dbReference type="SUPFAM" id="SSF81383">
    <property type="entry name" value="F-box domain"/>
    <property type="match status" value="1"/>
</dbReference>
<evidence type="ECO:0000313" key="6">
    <source>
        <dbReference type="Proteomes" id="UP001562425"/>
    </source>
</evidence>
<accession>A0ABD1DFA7</accession>
<dbReference type="EMBL" id="JBEHCU010006019">
    <property type="protein sequence ID" value="KAL1398119.1"/>
    <property type="molecule type" value="Genomic_DNA"/>
</dbReference>
<keyword evidence="6" id="KW-1185">Reference proteome</keyword>
<organism evidence="5 6">
    <name type="scientific">Culex pipiens pipiens</name>
    <name type="common">Northern house mosquito</name>
    <dbReference type="NCBI Taxonomy" id="38569"/>
    <lineage>
        <taxon>Eukaryota</taxon>
        <taxon>Metazoa</taxon>
        <taxon>Ecdysozoa</taxon>
        <taxon>Arthropoda</taxon>
        <taxon>Hexapoda</taxon>
        <taxon>Insecta</taxon>
        <taxon>Pterygota</taxon>
        <taxon>Neoptera</taxon>
        <taxon>Endopterygota</taxon>
        <taxon>Diptera</taxon>
        <taxon>Nematocera</taxon>
        <taxon>Culicoidea</taxon>
        <taxon>Culicidae</taxon>
        <taxon>Culicinae</taxon>
        <taxon>Culicini</taxon>
        <taxon>Culex</taxon>
        <taxon>Culex</taxon>
    </lineage>
</organism>
<comment type="caution">
    <text evidence="5">The sequence shown here is derived from an EMBL/GenBank/DDBJ whole genome shotgun (WGS) entry which is preliminary data.</text>
</comment>
<feature type="compositionally biased region" description="Pro residues" evidence="3">
    <location>
        <begin position="368"/>
        <end position="377"/>
    </location>
</feature>
<keyword evidence="1 2" id="KW-0694">RNA-binding</keyword>
<evidence type="ECO:0000256" key="1">
    <source>
        <dbReference type="ARBA" id="ARBA00022884"/>
    </source>
</evidence>
<proteinExistence type="predicted"/>
<name>A0ABD1DFA7_CULPP</name>
<dbReference type="Gene3D" id="3.30.70.330">
    <property type="match status" value="1"/>
</dbReference>
<dbReference type="PROSITE" id="PS50102">
    <property type="entry name" value="RRM"/>
    <property type="match status" value="1"/>
</dbReference>
<dbReference type="InterPro" id="IPR001810">
    <property type="entry name" value="F-box_dom"/>
</dbReference>
<protein>
    <recommendedName>
        <fullName evidence="4">RRM domain-containing protein</fullName>
    </recommendedName>
</protein>